<comment type="caution">
    <text evidence="4">The sequence shown here is derived from an EMBL/GenBank/DDBJ whole genome shotgun (WGS) entry which is preliminary data.</text>
</comment>
<evidence type="ECO:0000313" key="5">
    <source>
        <dbReference type="Proteomes" id="UP001244297"/>
    </source>
</evidence>
<keyword evidence="1" id="KW-0732">Signal</keyword>
<dbReference type="Pfam" id="PF10503">
    <property type="entry name" value="Esterase_PHB"/>
    <property type="match status" value="1"/>
</dbReference>
<protein>
    <submittedName>
        <fullName evidence="4">PHB depolymerase family esterase</fullName>
    </submittedName>
</protein>
<dbReference type="PANTHER" id="PTHR43037">
    <property type="entry name" value="UNNAMED PRODUCT-RELATED"/>
    <property type="match status" value="1"/>
</dbReference>
<evidence type="ECO:0000256" key="2">
    <source>
        <dbReference type="ARBA" id="ARBA00022801"/>
    </source>
</evidence>
<accession>A0ABT8AX71</accession>
<feature type="region of interest" description="Disordered" evidence="3">
    <location>
        <begin position="75"/>
        <end position="114"/>
    </location>
</feature>
<dbReference type="InterPro" id="IPR010126">
    <property type="entry name" value="Esterase_phb"/>
</dbReference>
<dbReference type="Gene3D" id="3.40.50.1820">
    <property type="entry name" value="alpha/beta hydrolase"/>
    <property type="match status" value="1"/>
</dbReference>
<dbReference type="NCBIfam" id="TIGR01840">
    <property type="entry name" value="esterase_phb"/>
    <property type="match status" value="1"/>
</dbReference>
<reference evidence="5" key="1">
    <citation type="journal article" date="2019" name="Int. J. Syst. Evol. Microbiol.">
        <title>The Global Catalogue of Microorganisms (GCM) 10K type strain sequencing project: providing services to taxonomists for standard genome sequencing and annotation.</title>
        <authorList>
            <consortium name="The Broad Institute Genomics Platform"/>
            <consortium name="The Broad Institute Genome Sequencing Center for Infectious Disease"/>
            <person name="Wu L."/>
            <person name="Ma J."/>
        </authorList>
    </citation>
    <scope>NUCLEOTIDE SEQUENCE [LARGE SCALE GENOMIC DNA]</scope>
    <source>
        <strain evidence="5">CECT 7806</strain>
    </source>
</reference>
<dbReference type="RefSeq" id="WP_238286182.1">
    <property type="nucleotide sequence ID" value="NZ_BPQS01000005.1"/>
</dbReference>
<dbReference type="SUPFAM" id="SSF53474">
    <property type="entry name" value="alpha/beta-Hydrolases"/>
    <property type="match status" value="1"/>
</dbReference>
<proteinExistence type="predicted"/>
<dbReference type="EMBL" id="JAUFPT010000099">
    <property type="protein sequence ID" value="MDN3574384.1"/>
    <property type="molecule type" value="Genomic_DNA"/>
</dbReference>
<evidence type="ECO:0000256" key="1">
    <source>
        <dbReference type="ARBA" id="ARBA00022729"/>
    </source>
</evidence>
<dbReference type="PANTHER" id="PTHR43037:SF1">
    <property type="entry name" value="BLL1128 PROTEIN"/>
    <property type="match status" value="1"/>
</dbReference>
<organism evidence="4 5">
    <name type="scientific">Methylobacterium longum</name>
    <dbReference type="NCBI Taxonomy" id="767694"/>
    <lineage>
        <taxon>Bacteria</taxon>
        <taxon>Pseudomonadati</taxon>
        <taxon>Pseudomonadota</taxon>
        <taxon>Alphaproteobacteria</taxon>
        <taxon>Hyphomicrobiales</taxon>
        <taxon>Methylobacteriaceae</taxon>
        <taxon>Methylobacterium</taxon>
    </lineage>
</organism>
<keyword evidence="5" id="KW-1185">Reference proteome</keyword>
<name>A0ABT8AX71_9HYPH</name>
<keyword evidence="2" id="KW-0378">Hydrolase</keyword>
<dbReference type="Proteomes" id="UP001244297">
    <property type="component" value="Unassembled WGS sequence"/>
</dbReference>
<feature type="region of interest" description="Disordered" evidence="3">
    <location>
        <begin position="385"/>
        <end position="404"/>
    </location>
</feature>
<gene>
    <name evidence="4" type="ORF">QWZ18_27720</name>
</gene>
<feature type="compositionally biased region" description="Low complexity" evidence="3">
    <location>
        <begin position="90"/>
        <end position="101"/>
    </location>
</feature>
<dbReference type="InterPro" id="IPR050955">
    <property type="entry name" value="Plant_Biomass_Hydrol_Est"/>
</dbReference>
<dbReference type="InterPro" id="IPR029058">
    <property type="entry name" value="AB_hydrolase_fold"/>
</dbReference>
<sequence>MFRFPKLDPSKLDLSAFGVPKFDPRAFEAAAARTSKARGAGDRAARMQDAMARFRRVQEAAAAQWAEARRTMIDRPDAAGHHGPTLDMEAPTAAGGAWTAPDRAGGSEPGPDLSAMMRALRDHLPKAPPAGRGPAVDVPPGARFEERVFAEAAGSRRYKVYVPSGYSGQALPVVVMLHGCTQNPDDFAAGTRMNALAEEQTFLVAYPEQPQSANLQRCWNWFTAGDQVREGGEPALIAGIARAVVAEFSADPGLVYAAGLSAGGAAAAILAATYPDLFAAVGVHSGLACGAARDMPGAFAAMKGQGAAPGRNRRTVPTIVFHGDGDRTVHPVNGDQVAEQAAPAPGLAEAVTRGTSPGGTAYTRTVRSDASGRPLLEQWVLHGTGHAWSGGSPEGSYTDPRGPDASREMIRFFLAQAPARGA</sequence>
<evidence type="ECO:0000313" key="4">
    <source>
        <dbReference type="EMBL" id="MDN3574384.1"/>
    </source>
</evidence>
<feature type="region of interest" description="Disordered" evidence="3">
    <location>
        <begin position="340"/>
        <end position="365"/>
    </location>
</feature>
<evidence type="ECO:0000256" key="3">
    <source>
        <dbReference type="SAM" id="MobiDB-lite"/>
    </source>
</evidence>